<dbReference type="InterPro" id="IPR037103">
    <property type="entry name" value="Tubulin/FtsZ-like_C"/>
</dbReference>
<dbReference type="PANTHER" id="PTHR11588">
    <property type="entry name" value="TUBULIN"/>
    <property type="match status" value="1"/>
</dbReference>
<dbReference type="InterPro" id="IPR018316">
    <property type="entry name" value="Tubulin/FtsZ_2-layer-sand-dom"/>
</dbReference>
<proteinExistence type="inferred from homology"/>
<gene>
    <name evidence="6" type="ORF">P7K49_031845</name>
</gene>
<dbReference type="InterPro" id="IPR000217">
    <property type="entry name" value="Tubulin"/>
</dbReference>
<dbReference type="Proteomes" id="UP001266305">
    <property type="component" value="Unassembled WGS sequence"/>
</dbReference>
<keyword evidence="2" id="KW-0493">Microtubule</keyword>
<dbReference type="SUPFAM" id="SSF55307">
    <property type="entry name" value="Tubulin C-terminal domain-like"/>
    <property type="match status" value="1"/>
</dbReference>
<dbReference type="Gene3D" id="3.30.1330.20">
    <property type="entry name" value="Tubulin/FtsZ, C-terminal domain"/>
    <property type="match status" value="1"/>
</dbReference>
<dbReference type="InterPro" id="IPR008280">
    <property type="entry name" value="Tub_FtsZ_C"/>
</dbReference>
<evidence type="ECO:0000256" key="4">
    <source>
        <dbReference type="ARBA" id="ARBA00023134"/>
    </source>
</evidence>
<dbReference type="Pfam" id="PF03953">
    <property type="entry name" value="Tubulin_C"/>
    <property type="match status" value="1"/>
</dbReference>
<keyword evidence="4" id="KW-0342">GTP-binding</keyword>
<comment type="similarity">
    <text evidence="1">Belongs to the tubulin family.</text>
</comment>
<organism evidence="6 7">
    <name type="scientific">Saguinus oedipus</name>
    <name type="common">Cotton-top tamarin</name>
    <name type="synonym">Oedipomidas oedipus</name>
    <dbReference type="NCBI Taxonomy" id="9490"/>
    <lineage>
        <taxon>Eukaryota</taxon>
        <taxon>Metazoa</taxon>
        <taxon>Chordata</taxon>
        <taxon>Craniata</taxon>
        <taxon>Vertebrata</taxon>
        <taxon>Euteleostomi</taxon>
        <taxon>Mammalia</taxon>
        <taxon>Eutheria</taxon>
        <taxon>Euarchontoglires</taxon>
        <taxon>Primates</taxon>
        <taxon>Haplorrhini</taxon>
        <taxon>Platyrrhini</taxon>
        <taxon>Cebidae</taxon>
        <taxon>Callitrichinae</taxon>
        <taxon>Saguinus</taxon>
    </lineage>
</organism>
<comment type="caution">
    <text evidence="6">The sequence shown here is derived from an EMBL/GenBank/DDBJ whole genome shotgun (WGS) entry which is preliminary data.</text>
</comment>
<evidence type="ECO:0000313" key="6">
    <source>
        <dbReference type="EMBL" id="KAK2090588.1"/>
    </source>
</evidence>
<evidence type="ECO:0000256" key="1">
    <source>
        <dbReference type="ARBA" id="ARBA00009636"/>
    </source>
</evidence>
<protein>
    <recommendedName>
        <fullName evidence="5">Tubulin/FtsZ 2-layer sandwich domain-containing protein</fullName>
    </recommendedName>
</protein>
<dbReference type="EMBL" id="JASSZA010000017">
    <property type="protein sequence ID" value="KAK2090588.1"/>
    <property type="molecule type" value="Genomic_DNA"/>
</dbReference>
<keyword evidence="3" id="KW-0547">Nucleotide-binding</keyword>
<name>A0ABQ9U0K1_SAGOE</name>
<evidence type="ECO:0000256" key="3">
    <source>
        <dbReference type="ARBA" id="ARBA00022741"/>
    </source>
</evidence>
<keyword evidence="7" id="KW-1185">Reference proteome</keyword>
<evidence type="ECO:0000313" key="7">
    <source>
        <dbReference type="Proteomes" id="UP001266305"/>
    </source>
</evidence>
<feature type="domain" description="Tubulin/FtsZ 2-layer sandwich" evidence="5">
    <location>
        <begin position="25"/>
        <end position="103"/>
    </location>
</feature>
<sequence>MARLHIQLCLADQPGKPAVLGPDSAELTQPVLDAKNMMAACNPHHGHYLKVATVFRGHMSMKSSYFAELIPNNEKMAVCDIPSQGLKMSATFTGNSRAIQELF</sequence>
<evidence type="ECO:0000256" key="2">
    <source>
        <dbReference type="ARBA" id="ARBA00022701"/>
    </source>
</evidence>
<reference evidence="6 7" key="1">
    <citation type="submission" date="2023-05" db="EMBL/GenBank/DDBJ databases">
        <title>B98-5 Cell Line De Novo Hybrid Assembly: An Optical Mapping Approach.</title>
        <authorList>
            <person name="Kananen K."/>
            <person name="Auerbach J.A."/>
            <person name="Kautto E."/>
            <person name="Blachly J.S."/>
        </authorList>
    </citation>
    <scope>NUCLEOTIDE SEQUENCE [LARGE SCALE GENOMIC DNA]</scope>
    <source>
        <strain evidence="6">B95-8</strain>
        <tissue evidence="6">Cell line</tissue>
    </source>
</reference>
<accession>A0ABQ9U0K1</accession>
<evidence type="ECO:0000259" key="5">
    <source>
        <dbReference type="Pfam" id="PF03953"/>
    </source>
</evidence>